<name>A0A4P6ZE38_9FLAO</name>
<gene>
    <name evidence="1" type="ORF">NBC122_00893</name>
</gene>
<dbReference type="SUPFAM" id="SSF47598">
    <property type="entry name" value="Ribbon-helix-helix"/>
    <property type="match status" value="1"/>
</dbReference>
<organism evidence="1 2">
    <name type="scientific">Chryseobacterium salivictor</name>
    <dbReference type="NCBI Taxonomy" id="2547600"/>
    <lineage>
        <taxon>Bacteria</taxon>
        <taxon>Pseudomonadati</taxon>
        <taxon>Bacteroidota</taxon>
        <taxon>Flavobacteriia</taxon>
        <taxon>Flavobacteriales</taxon>
        <taxon>Weeksellaceae</taxon>
        <taxon>Chryseobacterium group</taxon>
        <taxon>Chryseobacterium</taxon>
    </lineage>
</organism>
<dbReference type="RefSeq" id="WP_165983193.1">
    <property type="nucleotide sequence ID" value="NZ_CP037954.1"/>
</dbReference>
<dbReference type="InterPro" id="IPR010985">
    <property type="entry name" value="Ribbon_hlx_hlx"/>
</dbReference>
<protein>
    <submittedName>
        <fullName evidence="1">Uncharacterized protein</fullName>
    </submittedName>
</protein>
<dbReference type="Proteomes" id="UP000294419">
    <property type="component" value="Chromosome"/>
</dbReference>
<sequence length="50" mass="5992">MIKEKKLTSIRLSKNLYAHLQNKAKEENRSVNNYIETLLFESSEYFEPNE</sequence>
<dbReference type="Gene3D" id="1.10.1220.10">
    <property type="entry name" value="Met repressor-like"/>
    <property type="match status" value="1"/>
</dbReference>
<evidence type="ECO:0000313" key="2">
    <source>
        <dbReference type="Proteomes" id="UP000294419"/>
    </source>
</evidence>
<proteinExistence type="predicted"/>
<dbReference type="KEGG" id="csal:NBC122_00893"/>
<accession>A0A4P6ZE38</accession>
<dbReference type="AlphaFoldDB" id="A0A4P6ZE38"/>
<dbReference type="Pfam" id="PF05534">
    <property type="entry name" value="HicB"/>
    <property type="match status" value="1"/>
</dbReference>
<dbReference type="GO" id="GO:0006355">
    <property type="term" value="P:regulation of DNA-templated transcription"/>
    <property type="evidence" value="ECO:0007669"/>
    <property type="project" value="InterPro"/>
</dbReference>
<evidence type="ECO:0000313" key="1">
    <source>
        <dbReference type="EMBL" id="QBO57725.1"/>
    </source>
</evidence>
<keyword evidence="2" id="KW-1185">Reference proteome</keyword>
<dbReference type="InterPro" id="IPR008651">
    <property type="entry name" value="Uncharacterised_HicB"/>
</dbReference>
<reference evidence="1 2" key="1">
    <citation type="submission" date="2019-03" db="EMBL/GenBank/DDBJ databases">
        <authorList>
            <person name="Kim H."/>
            <person name="Yu S.-M."/>
        </authorList>
    </citation>
    <scope>NUCLEOTIDE SEQUENCE [LARGE SCALE GENOMIC DNA]</scope>
    <source>
        <strain evidence="1 2">NBC122</strain>
    </source>
</reference>
<dbReference type="EMBL" id="CP037954">
    <property type="protein sequence ID" value="QBO57725.1"/>
    <property type="molecule type" value="Genomic_DNA"/>
</dbReference>
<dbReference type="InterPro" id="IPR013321">
    <property type="entry name" value="Arc_rbn_hlx_hlx"/>
</dbReference>